<gene>
    <name evidence="3" type="ORF">EYC87_08650</name>
</gene>
<feature type="region of interest" description="Disordered" evidence="1">
    <location>
        <begin position="608"/>
        <end position="629"/>
    </location>
</feature>
<evidence type="ECO:0000256" key="1">
    <source>
        <dbReference type="SAM" id="MobiDB-lite"/>
    </source>
</evidence>
<evidence type="ECO:0000313" key="3">
    <source>
        <dbReference type="EMBL" id="MCX2973642.1"/>
    </source>
</evidence>
<evidence type="ECO:0000256" key="2">
    <source>
        <dbReference type="SAM" id="SignalP"/>
    </source>
</evidence>
<feature type="compositionally biased region" description="Basic and acidic residues" evidence="1">
    <location>
        <begin position="608"/>
        <end position="619"/>
    </location>
</feature>
<organism evidence="3 4">
    <name type="scientific">Candidatus Seongchinamella marina</name>
    <dbReference type="NCBI Taxonomy" id="2518990"/>
    <lineage>
        <taxon>Bacteria</taxon>
        <taxon>Pseudomonadati</taxon>
        <taxon>Pseudomonadota</taxon>
        <taxon>Gammaproteobacteria</taxon>
        <taxon>Cellvibrionales</taxon>
        <taxon>Halieaceae</taxon>
        <taxon>Seongchinamella</taxon>
    </lineage>
</organism>
<proteinExistence type="predicted"/>
<dbReference type="Proteomes" id="UP001143307">
    <property type="component" value="Unassembled WGS sequence"/>
</dbReference>
<accession>A0ABT3SUH8</accession>
<keyword evidence="2" id="KW-0732">Signal</keyword>
<sequence>MNNSTPQSSSRKTCRVLTLLMLTLLAACRMPVATNGEGVVYGEKAGQVYSSGYVFDIQEDFHETFWPVPAPGHSFRRWTKICRDQPGACEVKLDERLWGEDETIPLVSRYRPYYSGPLKLLNYDAFIGPGQKTLSVPLSSIEIEGLSLNSTPRYFMATTDMRIIIPALKVGNELQFSSPKADYSVRDLVMFVSATDSAGTIASASFSFGLANRVSGKSLKPYQKNSPWAEVLAACASANDPFQLCSLQTLPFLGSVSAEPDIDQILQRTTVTHSWMGDRFKQVLAALPPDMLKMFRGTTAIVIGSSIRPAFYTSATGAIYLDPQDLWLTPAERETIDWEPDYRSEFGSTLKFISAELYVSGNTSAWRPSYLYEEGQSRTFDEIIWPIANLLIHELTHANDAMPPALLSDVLPDETVLEATYRLERLSPSLQLLNTYPLRSALLYDLGSVLFFGAPVTTVFRNLSAITLGLEFEQDDASALYAYASPFEDTAMLVEEVLTHYYFGLDRVSSFLDVPRSDNPDCSEYTVQWGRINRVATPAIRERARLVLTGILDEADVSRYLDGVPSPGAVKRGLGLCDSLLLLPNKNRLSPGQFIAPPELAREHAMRARTHKEMRDRRNFGRTRISKRR</sequence>
<keyword evidence="4" id="KW-1185">Reference proteome</keyword>
<name>A0ABT3SUH8_9GAMM</name>
<feature type="signal peptide" evidence="2">
    <location>
        <begin position="1"/>
        <end position="26"/>
    </location>
</feature>
<comment type="caution">
    <text evidence="3">The sequence shown here is derived from an EMBL/GenBank/DDBJ whole genome shotgun (WGS) entry which is preliminary data.</text>
</comment>
<feature type="chain" id="PRO_5046468320" description="Lipoprotein" evidence="2">
    <location>
        <begin position="27"/>
        <end position="629"/>
    </location>
</feature>
<evidence type="ECO:0008006" key="5">
    <source>
        <dbReference type="Google" id="ProtNLM"/>
    </source>
</evidence>
<reference evidence="3" key="1">
    <citation type="submission" date="2019-02" db="EMBL/GenBank/DDBJ databases">
        <authorList>
            <person name="Li S.-H."/>
        </authorList>
    </citation>
    <scope>NUCLEOTIDE SEQUENCE</scope>
    <source>
        <strain evidence="3">IMCC8485</strain>
    </source>
</reference>
<evidence type="ECO:0000313" key="4">
    <source>
        <dbReference type="Proteomes" id="UP001143307"/>
    </source>
</evidence>
<dbReference type="EMBL" id="SHNP01000003">
    <property type="protein sequence ID" value="MCX2973642.1"/>
    <property type="molecule type" value="Genomic_DNA"/>
</dbReference>
<feature type="compositionally biased region" description="Basic residues" evidence="1">
    <location>
        <begin position="620"/>
        <end position="629"/>
    </location>
</feature>
<protein>
    <recommendedName>
        <fullName evidence="5">Lipoprotein</fullName>
    </recommendedName>
</protein>